<dbReference type="OrthoDB" id="9810297at2"/>
<feature type="active site" description="Nucleophile" evidence="5">
    <location>
        <position position="340"/>
    </location>
</feature>
<dbReference type="RefSeq" id="WP_142492397.1">
    <property type="nucleotide sequence ID" value="NZ_FXTO01000004.1"/>
</dbReference>
<dbReference type="Gene3D" id="3.40.50.150">
    <property type="entry name" value="Vaccinia Virus protein VP39"/>
    <property type="match status" value="1"/>
</dbReference>
<keyword evidence="4 5" id="KW-0694">RNA-binding</keyword>
<comment type="caution">
    <text evidence="5">Lacks conserved residue(s) required for the propagation of feature annotation.</text>
</comment>
<comment type="similarity">
    <text evidence="5">Belongs to the class I-like SAM-binding methyltransferase superfamily. RsmB/NOP family.</text>
</comment>
<feature type="domain" description="SAM-dependent MTase RsmB/NOP-type" evidence="7">
    <location>
        <begin position="134"/>
        <end position="388"/>
    </location>
</feature>
<dbReference type="AlphaFoldDB" id="A0A521BWE6"/>
<proteinExistence type="inferred from homology"/>
<dbReference type="EMBL" id="FXTO01000004">
    <property type="protein sequence ID" value="SMO50931.1"/>
    <property type="molecule type" value="Genomic_DNA"/>
</dbReference>
<dbReference type="SUPFAM" id="SSF53335">
    <property type="entry name" value="S-adenosyl-L-methionine-dependent methyltransferases"/>
    <property type="match status" value="1"/>
</dbReference>
<dbReference type="InterPro" id="IPR023267">
    <property type="entry name" value="RCMT"/>
</dbReference>
<dbReference type="GO" id="GO:0001510">
    <property type="term" value="P:RNA methylation"/>
    <property type="evidence" value="ECO:0007669"/>
    <property type="project" value="InterPro"/>
</dbReference>
<feature type="binding site" evidence="5">
    <location>
        <position position="247"/>
    </location>
    <ligand>
        <name>S-adenosyl-L-methionine</name>
        <dbReference type="ChEBI" id="CHEBI:59789"/>
    </ligand>
</feature>
<dbReference type="PANTHER" id="PTHR22807:SF53">
    <property type="entry name" value="RIBOSOMAL RNA SMALL SUBUNIT METHYLTRANSFERASE B-RELATED"/>
    <property type="match status" value="1"/>
</dbReference>
<gene>
    <name evidence="8" type="ORF">SAMN06265173_104141</name>
</gene>
<dbReference type="InterPro" id="IPR054728">
    <property type="entry name" value="RsmB-like_ferredoxin"/>
</dbReference>
<dbReference type="InterPro" id="IPR049560">
    <property type="entry name" value="MeTrfase_RsmB-F_NOP2_cat"/>
</dbReference>
<name>A0A521BWE6_9RHOB</name>
<dbReference type="GO" id="GO:0008173">
    <property type="term" value="F:RNA methyltransferase activity"/>
    <property type="evidence" value="ECO:0007669"/>
    <property type="project" value="InterPro"/>
</dbReference>
<dbReference type="InterPro" id="IPR029063">
    <property type="entry name" value="SAM-dependent_MTases_sf"/>
</dbReference>
<dbReference type="Proteomes" id="UP000316030">
    <property type="component" value="Unassembled WGS sequence"/>
</dbReference>
<dbReference type="PROSITE" id="PS51686">
    <property type="entry name" value="SAM_MT_RSMB_NOP"/>
    <property type="match status" value="1"/>
</dbReference>
<dbReference type="Pfam" id="PF01189">
    <property type="entry name" value="Methyltr_RsmB-F"/>
    <property type="match status" value="1"/>
</dbReference>
<accession>A0A521BWE6</accession>
<sequence length="388" mass="40925">MTPEARIGAAAEVLELILAGEPAEKALTSWGRRSRFAGSKDRAAVRDHVFDALRCKRSFAVLGGGLSGRGLMIGLLRSEGRDPAQVFTGQGHAPAPLTEQEAAGGSVPEGADALDLPDWIVPELQASLGDPAPLAQVLRSRAPVMLRVNLRKSSVSKAVAQLAADGIVAAPVSVSPTALLVSEGARRVNGSAAYLQGMIELQDGASQAVVDRLPLRDGMRVLDYCAGGGGKTLAMAGRARAEFFAHDANPRRLKDLPVRADRAGVSVKLLENSGLSGAGPFDLVLCDAPCSGSGAWRRSPEGKWVFDASALAELTQIQDEILDQAQGLVAQNGVLAYATCSVLRAENDARVDAFLARHPDWDLQWSQQWFPGPEGDGFFACCLTKSPK</sequence>
<dbReference type="Pfam" id="PF22458">
    <property type="entry name" value="RsmF-B_ferredox"/>
    <property type="match status" value="1"/>
</dbReference>
<dbReference type="PANTHER" id="PTHR22807">
    <property type="entry name" value="NOP2 YEAST -RELATED NOL1/NOP2/FMU SUN DOMAIN-CONTAINING"/>
    <property type="match status" value="1"/>
</dbReference>
<protein>
    <submittedName>
        <fullName evidence="8">16S rRNA (Cytosine967-C5)-methyltransferase</fullName>
    </submittedName>
</protein>
<dbReference type="InterPro" id="IPR001678">
    <property type="entry name" value="MeTrfase_RsmB-F_NOP2_dom"/>
</dbReference>
<keyword evidence="3 5" id="KW-0949">S-adenosyl-L-methionine</keyword>
<organism evidence="8 9">
    <name type="scientific">Thalassovita litoralis</name>
    <dbReference type="NCBI Taxonomy" id="1010611"/>
    <lineage>
        <taxon>Bacteria</taxon>
        <taxon>Pseudomonadati</taxon>
        <taxon>Pseudomonadota</taxon>
        <taxon>Alphaproteobacteria</taxon>
        <taxon>Rhodobacterales</taxon>
        <taxon>Roseobacteraceae</taxon>
        <taxon>Thalassovita</taxon>
    </lineage>
</organism>
<keyword evidence="2 5" id="KW-0808">Transferase</keyword>
<evidence type="ECO:0000256" key="6">
    <source>
        <dbReference type="SAM" id="MobiDB-lite"/>
    </source>
</evidence>
<feature type="binding site" evidence="5">
    <location>
        <position position="287"/>
    </location>
    <ligand>
        <name>S-adenosyl-L-methionine</name>
        <dbReference type="ChEBI" id="CHEBI:59789"/>
    </ligand>
</feature>
<evidence type="ECO:0000313" key="8">
    <source>
        <dbReference type="EMBL" id="SMO50931.1"/>
    </source>
</evidence>
<evidence type="ECO:0000259" key="7">
    <source>
        <dbReference type="PROSITE" id="PS51686"/>
    </source>
</evidence>
<evidence type="ECO:0000256" key="2">
    <source>
        <dbReference type="ARBA" id="ARBA00022679"/>
    </source>
</evidence>
<feature type="region of interest" description="Disordered" evidence="6">
    <location>
        <begin position="84"/>
        <end position="107"/>
    </location>
</feature>
<evidence type="ECO:0000256" key="3">
    <source>
        <dbReference type="ARBA" id="ARBA00022691"/>
    </source>
</evidence>
<reference evidence="8 9" key="1">
    <citation type="submission" date="2017-05" db="EMBL/GenBank/DDBJ databases">
        <authorList>
            <person name="Varghese N."/>
            <person name="Submissions S."/>
        </authorList>
    </citation>
    <scope>NUCLEOTIDE SEQUENCE [LARGE SCALE GENOMIC DNA]</scope>
    <source>
        <strain evidence="8 9">DSM 29506</strain>
    </source>
</reference>
<dbReference type="GO" id="GO:0003723">
    <property type="term" value="F:RNA binding"/>
    <property type="evidence" value="ECO:0007669"/>
    <property type="project" value="UniProtKB-UniRule"/>
</dbReference>
<evidence type="ECO:0000313" key="9">
    <source>
        <dbReference type="Proteomes" id="UP000316030"/>
    </source>
</evidence>
<keyword evidence="1 5" id="KW-0489">Methyltransferase</keyword>
<dbReference type="PRINTS" id="PR02008">
    <property type="entry name" value="RCMTFAMILY"/>
</dbReference>
<evidence type="ECO:0000256" key="1">
    <source>
        <dbReference type="ARBA" id="ARBA00022603"/>
    </source>
</evidence>
<keyword evidence="9" id="KW-1185">Reference proteome</keyword>
<evidence type="ECO:0000256" key="5">
    <source>
        <dbReference type="PROSITE-ProRule" id="PRU01023"/>
    </source>
</evidence>
<evidence type="ECO:0000256" key="4">
    <source>
        <dbReference type="ARBA" id="ARBA00022884"/>
    </source>
</evidence>
<dbReference type="CDD" id="cd02440">
    <property type="entry name" value="AdoMet_MTases"/>
    <property type="match status" value="1"/>
</dbReference>